<dbReference type="Gene3D" id="1.10.443.10">
    <property type="entry name" value="Intergrase catalytic core"/>
    <property type="match status" value="1"/>
</dbReference>
<evidence type="ECO:0000256" key="1">
    <source>
        <dbReference type="ARBA" id="ARBA00022908"/>
    </source>
</evidence>
<evidence type="ECO:0000259" key="5">
    <source>
        <dbReference type="PROSITE" id="PS51898"/>
    </source>
</evidence>
<evidence type="ECO:0000313" key="8">
    <source>
        <dbReference type="Proteomes" id="UP000033452"/>
    </source>
</evidence>
<evidence type="ECO:0000256" key="4">
    <source>
        <dbReference type="PROSITE-ProRule" id="PRU01248"/>
    </source>
</evidence>
<dbReference type="Pfam" id="PF00589">
    <property type="entry name" value="Phage_integrase"/>
    <property type="match status" value="2"/>
</dbReference>
<feature type="domain" description="Core-binding (CB)" evidence="6">
    <location>
        <begin position="58"/>
        <end position="137"/>
    </location>
</feature>
<keyword evidence="3" id="KW-0233">DNA recombination</keyword>
<comment type="caution">
    <text evidence="7">The sequence shown here is derived from an EMBL/GenBank/DDBJ whole genome shotgun (WGS) entry which is preliminary data.</text>
</comment>
<dbReference type="GO" id="GO:0003677">
    <property type="term" value="F:DNA binding"/>
    <property type="evidence" value="ECO:0007669"/>
    <property type="project" value="UniProtKB-UniRule"/>
</dbReference>
<feature type="domain" description="Tyr recombinase" evidence="5">
    <location>
        <begin position="159"/>
        <end position="322"/>
    </location>
</feature>
<dbReference type="Proteomes" id="UP000033452">
    <property type="component" value="Unassembled WGS sequence"/>
</dbReference>
<dbReference type="Gene3D" id="1.10.150.130">
    <property type="match status" value="1"/>
</dbReference>
<dbReference type="InterPro" id="IPR010998">
    <property type="entry name" value="Integrase_recombinase_N"/>
</dbReference>
<dbReference type="SUPFAM" id="SSF56349">
    <property type="entry name" value="DNA breaking-rejoining enzymes"/>
    <property type="match status" value="1"/>
</dbReference>
<dbReference type="PROSITE" id="PS51898">
    <property type="entry name" value="TYR_RECOMBINASE"/>
    <property type="match status" value="1"/>
</dbReference>
<evidence type="ECO:0000259" key="6">
    <source>
        <dbReference type="PROSITE" id="PS51900"/>
    </source>
</evidence>
<evidence type="ECO:0000256" key="3">
    <source>
        <dbReference type="ARBA" id="ARBA00023172"/>
    </source>
</evidence>
<gene>
    <name evidence="7" type="ORF">TW77_06930</name>
</gene>
<dbReference type="PANTHER" id="PTHR30349">
    <property type="entry name" value="PHAGE INTEGRASE-RELATED"/>
    <property type="match status" value="1"/>
</dbReference>
<dbReference type="PATRIC" id="fig|43658.5.peg.1462"/>
<keyword evidence="8" id="KW-1185">Reference proteome</keyword>
<name>A0A0F4QVX4_9GAMM</name>
<evidence type="ECO:0000256" key="2">
    <source>
        <dbReference type="ARBA" id="ARBA00023125"/>
    </source>
</evidence>
<dbReference type="InterPro" id="IPR013762">
    <property type="entry name" value="Integrase-like_cat_sf"/>
</dbReference>
<dbReference type="PROSITE" id="PS51900">
    <property type="entry name" value="CB"/>
    <property type="match status" value="1"/>
</dbReference>
<dbReference type="RefSeq" id="WP_046004247.1">
    <property type="nucleotide sequence ID" value="NZ_JXYA01000013.1"/>
</dbReference>
<dbReference type="InterPro" id="IPR044068">
    <property type="entry name" value="CB"/>
</dbReference>
<dbReference type="InterPro" id="IPR050090">
    <property type="entry name" value="Tyrosine_recombinase_XerCD"/>
</dbReference>
<keyword evidence="2 4" id="KW-0238">DNA-binding</keyword>
<proteinExistence type="predicted"/>
<dbReference type="CDD" id="cd00796">
    <property type="entry name" value="INT_Rci_Hp1_C"/>
    <property type="match status" value="1"/>
</dbReference>
<protein>
    <submittedName>
        <fullName evidence="7">Integrase</fullName>
    </submittedName>
</protein>
<dbReference type="OrthoDB" id="9795573at2"/>
<dbReference type="AlphaFoldDB" id="A0A0F4QVX4"/>
<dbReference type="Pfam" id="PF24624">
    <property type="entry name" value="Int_N"/>
    <property type="match status" value="1"/>
</dbReference>
<dbReference type="InterPro" id="IPR057084">
    <property type="entry name" value="Int_N"/>
</dbReference>
<dbReference type="GO" id="GO:0006310">
    <property type="term" value="P:DNA recombination"/>
    <property type="evidence" value="ECO:0007669"/>
    <property type="project" value="UniProtKB-KW"/>
</dbReference>
<accession>A0A0F4QVX4</accession>
<sequence>MPIKKVEGGYYLDERPWGSSGKRIQKKFKTRAEAQRYLNFIVTEGEQKPWTKQREDKRRLSDIIDKWFDVHGRTYTDPESSKRKLDAIALALGNPIASQLTANDYSKYRGKRLESGLKPKTANNDLTLLKGVYNKLISINDIHYPNPIANVEKIKVHEQELAFLTHEDIEKLLKAIESARHPNLEIVTKICLSTGARISEACNLRGSDIIKSGDSFKVTFTKTKGKKNRSIPISKSLYDEIPKKTGPLFTDCRKAFERAIDRAGIILPQGQCTHVMRHTFASHFMMNGGNILVLQKILGHAKIEQTMVYAHFAPSHYEDAVRLNPLTSINL</sequence>
<organism evidence="7 8">
    <name type="scientific">Pseudoalteromonas rubra</name>
    <dbReference type="NCBI Taxonomy" id="43658"/>
    <lineage>
        <taxon>Bacteria</taxon>
        <taxon>Pseudomonadati</taxon>
        <taxon>Pseudomonadota</taxon>
        <taxon>Gammaproteobacteria</taxon>
        <taxon>Alteromonadales</taxon>
        <taxon>Pseudoalteromonadaceae</taxon>
        <taxon>Pseudoalteromonas</taxon>
    </lineage>
</organism>
<dbReference type="InterPro" id="IPR011010">
    <property type="entry name" value="DNA_brk_join_enz"/>
</dbReference>
<keyword evidence="1" id="KW-0229">DNA integration</keyword>
<dbReference type="EMBL" id="JXYA01000013">
    <property type="protein sequence ID" value="KJZ10762.1"/>
    <property type="molecule type" value="Genomic_DNA"/>
</dbReference>
<dbReference type="InterPro" id="IPR002104">
    <property type="entry name" value="Integrase_catalytic"/>
</dbReference>
<evidence type="ECO:0000313" key="7">
    <source>
        <dbReference type="EMBL" id="KJZ10762.1"/>
    </source>
</evidence>
<dbReference type="PANTHER" id="PTHR30349:SF93">
    <property type="entry name" value="FELS-2 PROPHAGE PROTEIN"/>
    <property type="match status" value="1"/>
</dbReference>
<reference evidence="7 8" key="1">
    <citation type="journal article" date="2015" name="BMC Genomics">
        <title>Genome mining reveals unlocked bioactive potential of marine Gram-negative bacteria.</title>
        <authorList>
            <person name="Machado H."/>
            <person name="Sonnenschein E.C."/>
            <person name="Melchiorsen J."/>
            <person name="Gram L."/>
        </authorList>
    </citation>
    <scope>NUCLEOTIDE SEQUENCE [LARGE SCALE GENOMIC DNA]</scope>
    <source>
        <strain evidence="7 8">S2471</strain>
    </source>
</reference>
<dbReference type="GO" id="GO:0015074">
    <property type="term" value="P:DNA integration"/>
    <property type="evidence" value="ECO:0007669"/>
    <property type="project" value="UniProtKB-KW"/>
</dbReference>